<protein>
    <submittedName>
        <fullName evidence="1">Uncharacterized protein</fullName>
    </submittedName>
</protein>
<dbReference type="EMBL" id="BPLQ01011836">
    <property type="protein sequence ID" value="GIY60695.1"/>
    <property type="molecule type" value="Genomic_DNA"/>
</dbReference>
<evidence type="ECO:0000313" key="2">
    <source>
        <dbReference type="Proteomes" id="UP001054837"/>
    </source>
</evidence>
<gene>
    <name evidence="1" type="ORF">CDAR_204361</name>
</gene>
<accession>A0AAV4USP5</accession>
<name>A0AAV4USP5_9ARAC</name>
<organism evidence="1 2">
    <name type="scientific">Caerostris darwini</name>
    <dbReference type="NCBI Taxonomy" id="1538125"/>
    <lineage>
        <taxon>Eukaryota</taxon>
        <taxon>Metazoa</taxon>
        <taxon>Ecdysozoa</taxon>
        <taxon>Arthropoda</taxon>
        <taxon>Chelicerata</taxon>
        <taxon>Arachnida</taxon>
        <taxon>Araneae</taxon>
        <taxon>Araneomorphae</taxon>
        <taxon>Entelegynae</taxon>
        <taxon>Araneoidea</taxon>
        <taxon>Araneidae</taxon>
        <taxon>Caerostris</taxon>
    </lineage>
</organism>
<comment type="caution">
    <text evidence="1">The sequence shown here is derived from an EMBL/GenBank/DDBJ whole genome shotgun (WGS) entry which is preliminary data.</text>
</comment>
<keyword evidence="2" id="KW-1185">Reference proteome</keyword>
<proteinExistence type="predicted"/>
<dbReference type="Proteomes" id="UP001054837">
    <property type="component" value="Unassembled WGS sequence"/>
</dbReference>
<reference evidence="1 2" key="1">
    <citation type="submission" date="2021-06" db="EMBL/GenBank/DDBJ databases">
        <title>Caerostris darwini draft genome.</title>
        <authorList>
            <person name="Kono N."/>
            <person name="Arakawa K."/>
        </authorList>
    </citation>
    <scope>NUCLEOTIDE SEQUENCE [LARGE SCALE GENOMIC DNA]</scope>
</reference>
<evidence type="ECO:0000313" key="1">
    <source>
        <dbReference type="EMBL" id="GIY60695.1"/>
    </source>
</evidence>
<sequence length="120" mass="13898">MEDLRLKCQWTRGFLSSTRESSNGLQPVIGTEKDPRTGWGWVSIDLEDRGFVLFPLRSKEFSIVWTRGFFSSTRESTNGLQTVIGTEKDPRTGWGWVSIDLEDRDFVLFSLRSKEFSIVW</sequence>
<dbReference type="AlphaFoldDB" id="A0AAV4USP5"/>